<proteinExistence type="predicted"/>
<accession>A0ABR2ZJ88</accession>
<dbReference type="EMBL" id="JBBXMP010000150">
    <property type="protein sequence ID" value="KAL0061051.1"/>
    <property type="molecule type" value="Genomic_DNA"/>
</dbReference>
<comment type="caution">
    <text evidence="1">The sequence shown here is derived from an EMBL/GenBank/DDBJ whole genome shotgun (WGS) entry which is preliminary data.</text>
</comment>
<evidence type="ECO:0000313" key="1">
    <source>
        <dbReference type="EMBL" id="KAL0061051.1"/>
    </source>
</evidence>
<organism evidence="1 2">
    <name type="scientific">Marasmius tenuissimus</name>
    <dbReference type="NCBI Taxonomy" id="585030"/>
    <lineage>
        <taxon>Eukaryota</taxon>
        <taxon>Fungi</taxon>
        <taxon>Dikarya</taxon>
        <taxon>Basidiomycota</taxon>
        <taxon>Agaricomycotina</taxon>
        <taxon>Agaricomycetes</taxon>
        <taxon>Agaricomycetidae</taxon>
        <taxon>Agaricales</taxon>
        <taxon>Marasmiineae</taxon>
        <taxon>Marasmiaceae</taxon>
        <taxon>Marasmius</taxon>
    </lineage>
</organism>
<gene>
    <name evidence="1" type="ORF">AAF712_012172</name>
</gene>
<evidence type="ECO:0000313" key="2">
    <source>
        <dbReference type="Proteomes" id="UP001437256"/>
    </source>
</evidence>
<evidence type="ECO:0008006" key="3">
    <source>
        <dbReference type="Google" id="ProtNLM"/>
    </source>
</evidence>
<sequence length="231" mass="26455">MFTPSRAQLEDESTVEMGTSPEKPIVLHEVTKADFGRFLSVLYPRYSKYWNISIDSETWLAAYKLARLWNFTEIQEGAIERVSLHGSLRASDRIVAGREHRVLRWFLEGVMEMGVPYNTRIFDNQVQEVGLETAVNLCHLQAALRSHDSAFGGFGSRGREEEVLHMLGPLVSSLFDRDICDMGASETVVEERGKRKGTRRYKHTSMRVSVGDRQSLVCEWWSDGHKVRFVK</sequence>
<name>A0ABR2ZJ88_9AGAR</name>
<keyword evidence="2" id="KW-1185">Reference proteome</keyword>
<reference evidence="1 2" key="1">
    <citation type="submission" date="2024-05" db="EMBL/GenBank/DDBJ databases">
        <title>A draft genome resource for the thread blight pathogen Marasmius tenuissimus strain MS-2.</title>
        <authorList>
            <person name="Yulfo-Soto G.E."/>
            <person name="Baruah I.K."/>
            <person name="Amoako-Attah I."/>
            <person name="Bukari Y."/>
            <person name="Meinhardt L.W."/>
            <person name="Bailey B.A."/>
            <person name="Cohen S.P."/>
        </authorList>
    </citation>
    <scope>NUCLEOTIDE SEQUENCE [LARGE SCALE GENOMIC DNA]</scope>
    <source>
        <strain evidence="1 2">MS-2</strain>
    </source>
</reference>
<protein>
    <recommendedName>
        <fullName evidence="3">BTB domain-containing protein</fullName>
    </recommendedName>
</protein>
<dbReference type="Proteomes" id="UP001437256">
    <property type="component" value="Unassembled WGS sequence"/>
</dbReference>